<feature type="non-terminal residue" evidence="1">
    <location>
        <position position="1"/>
    </location>
</feature>
<name>A0A9N9NU57_9GLOM</name>
<feature type="non-terminal residue" evidence="1">
    <location>
        <position position="147"/>
    </location>
</feature>
<comment type="caution">
    <text evidence="1">The sequence shown here is derived from an EMBL/GenBank/DDBJ whole genome shotgun (WGS) entry which is preliminary data.</text>
</comment>
<gene>
    <name evidence="1" type="ORF">RFULGI_LOCUS14059</name>
</gene>
<proteinExistence type="predicted"/>
<sequence length="147" mass="17179">YQKFKRYNNIVIPSATLMLNDYYVDSIKYVGKYGNPFGRDIKGIFRGCCANVNATDRYSDSVRYVIFNGLKGLPGWDIENHQTQKDILKQLQDQNMVVPVVIADGIIEPFEDDVDWDSMIVRVRRNGVHIVNEILISEYEYQRQHER</sequence>
<evidence type="ECO:0000313" key="2">
    <source>
        <dbReference type="Proteomes" id="UP000789396"/>
    </source>
</evidence>
<reference evidence="1" key="1">
    <citation type="submission" date="2021-06" db="EMBL/GenBank/DDBJ databases">
        <authorList>
            <person name="Kallberg Y."/>
            <person name="Tangrot J."/>
            <person name="Rosling A."/>
        </authorList>
    </citation>
    <scope>NUCLEOTIDE SEQUENCE</scope>
    <source>
        <strain evidence="1">IN212</strain>
    </source>
</reference>
<dbReference type="Proteomes" id="UP000789396">
    <property type="component" value="Unassembled WGS sequence"/>
</dbReference>
<dbReference type="AlphaFoldDB" id="A0A9N9NU57"/>
<dbReference type="EMBL" id="CAJVPZ010039454">
    <property type="protein sequence ID" value="CAG8757474.1"/>
    <property type="molecule type" value="Genomic_DNA"/>
</dbReference>
<organism evidence="1 2">
    <name type="scientific">Racocetra fulgida</name>
    <dbReference type="NCBI Taxonomy" id="60492"/>
    <lineage>
        <taxon>Eukaryota</taxon>
        <taxon>Fungi</taxon>
        <taxon>Fungi incertae sedis</taxon>
        <taxon>Mucoromycota</taxon>
        <taxon>Glomeromycotina</taxon>
        <taxon>Glomeromycetes</taxon>
        <taxon>Diversisporales</taxon>
        <taxon>Gigasporaceae</taxon>
        <taxon>Racocetra</taxon>
    </lineage>
</organism>
<keyword evidence="2" id="KW-1185">Reference proteome</keyword>
<accession>A0A9N9NU57</accession>
<dbReference type="OrthoDB" id="1924787at2759"/>
<protein>
    <submittedName>
        <fullName evidence="1">10524_t:CDS:1</fullName>
    </submittedName>
</protein>
<evidence type="ECO:0000313" key="1">
    <source>
        <dbReference type="EMBL" id="CAG8757474.1"/>
    </source>
</evidence>